<keyword evidence="2" id="KW-1185">Reference proteome</keyword>
<gene>
    <name evidence="1" type="ORF">DPEC_G00134170</name>
</gene>
<protein>
    <submittedName>
        <fullName evidence="1">Uncharacterized protein</fullName>
    </submittedName>
</protein>
<sequence length="105" mass="11963">MFQEVGRKGHYARECVWMERRGGGGERDEEGEYVGRGVRKKEGAGKVFETSPRTSGGKARWSRREVVWTGGTESGMEMELAGRREQAGEEQSPEKKAEREKKRTR</sequence>
<comment type="caution">
    <text evidence="1">The sequence shown here is derived from an EMBL/GenBank/DDBJ whole genome shotgun (WGS) entry which is preliminary data.</text>
</comment>
<reference evidence="1" key="1">
    <citation type="submission" date="2021-05" db="EMBL/GenBank/DDBJ databases">
        <authorList>
            <person name="Pan Q."/>
            <person name="Jouanno E."/>
            <person name="Zahm M."/>
            <person name="Klopp C."/>
            <person name="Cabau C."/>
            <person name="Louis A."/>
            <person name="Berthelot C."/>
            <person name="Parey E."/>
            <person name="Roest Crollius H."/>
            <person name="Montfort J."/>
            <person name="Robinson-Rechavi M."/>
            <person name="Bouchez O."/>
            <person name="Lampietro C."/>
            <person name="Lopez Roques C."/>
            <person name="Donnadieu C."/>
            <person name="Postlethwait J."/>
            <person name="Bobe J."/>
            <person name="Dillon D."/>
            <person name="Chandos A."/>
            <person name="von Hippel F."/>
            <person name="Guiguen Y."/>
        </authorList>
    </citation>
    <scope>NUCLEOTIDE SEQUENCE</scope>
    <source>
        <strain evidence="1">YG-Jan2019</strain>
    </source>
</reference>
<name>A0ACC2GS78_DALPE</name>
<evidence type="ECO:0000313" key="1">
    <source>
        <dbReference type="EMBL" id="KAJ8006335.1"/>
    </source>
</evidence>
<organism evidence="1 2">
    <name type="scientific">Dallia pectoralis</name>
    <name type="common">Alaska blackfish</name>
    <dbReference type="NCBI Taxonomy" id="75939"/>
    <lineage>
        <taxon>Eukaryota</taxon>
        <taxon>Metazoa</taxon>
        <taxon>Chordata</taxon>
        <taxon>Craniata</taxon>
        <taxon>Vertebrata</taxon>
        <taxon>Euteleostomi</taxon>
        <taxon>Actinopterygii</taxon>
        <taxon>Neopterygii</taxon>
        <taxon>Teleostei</taxon>
        <taxon>Protacanthopterygii</taxon>
        <taxon>Esociformes</taxon>
        <taxon>Umbridae</taxon>
        <taxon>Dallia</taxon>
    </lineage>
</organism>
<dbReference type="EMBL" id="CM055737">
    <property type="protein sequence ID" value="KAJ8006335.1"/>
    <property type="molecule type" value="Genomic_DNA"/>
</dbReference>
<accession>A0ACC2GS78</accession>
<dbReference type="Proteomes" id="UP001157502">
    <property type="component" value="Chromosome 10"/>
</dbReference>
<evidence type="ECO:0000313" key="2">
    <source>
        <dbReference type="Proteomes" id="UP001157502"/>
    </source>
</evidence>
<proteinExistence type="predicted"/>